<dbReference type="SUPFAM" id="SSF57016">
    <property type="entry name" value="Plant lectins/antimicrobial peptides"/>
    <property type="match status" value="2"/>
</dbReference>
<comment type="caution">
    <text evidence="4">Lacks conserved residue(s) required for the propagation of feature annotation.</text>
</comment>
<dbReference type="PANTHER" id="PTHR11177">
    <property type="entry name" value="CHITINASE"/>
    <property type="match status" value="1"/>
</dbReference>
<evidence type="ECO:0000256" key="6">
    <source>
        <dbReference type="SAM" id="SignalP"/>
    </source>
</evidence>
<evidence type="ECO:0000256" key="4">
    <source>
        <dbReference type="PROSITE-ProRule" id="PRU00261"/>
    </source>
</evidence>
<protein>
    <recommendedName>
        <fullName evidence="2">chitinase</fullName>
        <ecNumber evidence="2">3.2.1.14</ecNumber>
    </recommendedName>
</protein>
<feature type="compositionally biased region" description="Polar residues" evidence="5">
    <location>
        <begin position="1077"/>
        <end position="1089"/>
    </location>
</feature>
<dbReference type="CDD" id="cd06922">
    <property type="entry name" value="ChtBD1_GH18_1"/>
    <property type="match status" value="1"/>
</dbReference>
<evidence type="ECO:0000256" key="2">
    <source>
        <dbReference type="ARBA" id="ARBA00012729"/>
    </source>
</evidence>
<keyword evidence="6" id="KW-0732">Signal</keyword>
<dbReference type="Gene3D" id="3.20.20.80">
    <property type="entry name" value="Glycosidases"/>
    <property type="match status" value="1"/>
</dbReference>
<feature type="disulfide bond" evidence="4">
    <location>
        <begin position="157"/>
        <end position="161"/>
    </location>
</feature>
<evidence type="ECO:0000259" key="8">
    <source>
        <dbReference type="PROSITE" id="PS51910"/>
    </source>
</evidence>
<evidence type="ECO:0000313" key="10">
    <source>
        <dbReference type="Proteomes" id="UP001140453"/>
    </source>
</evidence>
<dbReference type="CDD" id="cd00035">
    <property type="entry name" value="ChtBD1"/>
    <property type="match status" value="1"/>
</dbReference>
<keyword evidence="3 4" id="KW-0147">Chitin-binding</keyword>
<dbReference type="GO" id="GO:0005975">
    <property type="term" value="P:carbohydrate metabolic process"/>
    <property type="evidence" value="ECO:0007669"/>
    <property type="project" value="InterPro"/>
</dbReference>
<comment type="similarity">
    <text evidence="1">Belongs to the glycosyl hydrolase 18 family. Chitinase class V subfamily.</text>
</comment>
<comment type="caution">
    <text evidence="9">The sequence shown here is derived from an EMBL/GenBank/DDBJ whole genome shotgun (WGS) entry which is preliminary data.</text>
</comment>
<feature type="region of interest" description="Disordered" evidence="5">
    <location>
        <begin position="1077"/>
        <end position="1106"/>
    </location>
</feature>
<dbReference type="InterPro" id="IPR017853">
    <property type="entry name" value="GH"/>
</dbReference>
<evidence type="ECO:0000256" key="3">
    <source>
        <dbReference type="ARBA" id="ARBA00022669"/>
    </source>
</evidence>
<feature type="disulfide bond" evidence="4">
    <location>
        <begin position="113"/>
        <end position="117"/>
    </location>
</feature>
<dbReference type="Gene3D" id="3.10.50.10">
    <property type="match status" value="1"/>
</dbReference>
<keyword evidence="4" id="KW-1015">Disulfide bond</keyword>
<dbReference type="SUPFAM" id="SSF54556">
    <property type="entry name" value="Chitinase insertion domain"/>
    <property type="match status" value="1"/>
</dbReference>
<evidence type="ECO:0000259" key="7">
    <source>
        <dbReference type="PROSITE" id="PS50941"/>
    </source>
</evidence>
<dbReference type="InterPro" id="IPR011583">
    <property type="entry name" value="Chitinase_II/V-like_cat"/>
</dbReference>
<dbReference type="InterPro" id="IPR001002">
    <property type="entry name" value="Chitin-bd_1"/>
</dbReference>
<dbReference type="Gene3D" id="3.30.60.10">
    <property type="entry name" value="Endochitinase-like"/>
    <property type="match status" value="2"/>
</dbReference>
<feature type="chain" id="PRO_5040861319" description="chitinase" evidence="6">
    <location>
        <begin position="36"/>
        <end position="1600"/>
    </location>
</feature>
<dbReference type="EC" id="3.2.1.14" evidence="2"/>
<evidence type="ECO:0000313" key="9">
    <source>
        <dbReference type="EMBL" id="KAJ4386833.1"/>
    </source>
</evidence>
<dbReference type="InterPro" id="IPR050314">
    <property type="entry name" value="Glycosyl_Hydrlase_18"/>
</dbReference>
<dbReference type="SMART" id="SM00270">
    <property type="entry name" value="ChtBD1"/>
    <property type="match status" value="2"/>
</dbReference>
<organism evidence="9 10">
    <name type="scientific">Gnomoniopsis smithogilvyi</name>
    <dbReference type="NCBI Taxonomy" id="1191159"/>
    <lineage>
        <taxon>Eukaryota</taxon>
        <taxon>Fungi</taxon>
        <taxon>Dikarya</taxon>
        <taxon>Ascomycota</taxon>
        <taxon>Pezizomycotina</taxon>
        <taxon>Sordariomycetes</taxon>
        <taxon>Sordariomycetidae</taxon>
        <taxon>Diaporthales</taxon>
        <taxon>Gnomoniaceae</taxon>
        <taxon>Gnomoniopsis</taxon>
    </lineage>
</organism>
<feature type="disulfide bond" evidence="4">
    <location>
        <begin position="95"/>
        <end position="109"/>
    </location>
</feature>
<dbReference type="Pfam" id="PF00187">
    <property type="entry name" value="Chitin_bind_1"/>
    <property type="match status" value="1"/>
</dbReference>
<dbReference type="GO" id="GO:0008061">
    <property type="term" value="F:chitin binding"/>
    <property type="evidence" value="ECO:0007669"/>
    <property type="project" value="UniProtKB-UniRule"/>
</dbReference>
<dbReference type="InterPro" id="IPR018371">
    <property type="entry name" value="Chitin-binding_1_CS"/>
</dbReference>
<feature type="domain" description="Chitin-binding type-1" evidence="7">
    <location>
        <begin position="81"/>
        <end position="119"/>
    </location>
</feature>
<dbReference type="InterPro" id="IPR001223">
    <property type="entry name" value="Glyco_hydro18_cat"/>
</dbReference>
<dbReference type="PROSITE" id="PS50941">
    <property type="entry name" value="CHIT_BIND_I_2"/>
    <property type="match status" value="2"/>
</dbReference>
<keyword evidence="10" id="KW-1185">Reference proteome</keyword>
<dbReference type="OrthoDB" id="73875at2759"/>
<feature type="disulfide bond" evidence="4">
    <location>
        <begin position="134"/>
        <end position="146"/>
    </location>
</feature>
<feature type="domain" description="GH18" evidence="8">
    <location>
        <begin position="175"/>
        <end position="540"/>
    </location>
</feature>
<dbReference type="InterPro" id="IPR029070">
    <property type="entry name" value="Chitinase_insertion_sf"/>
</dbReference>
<feature type="compositionally biased region" description="Basic and acidic residues" evidence="5">
    <location>
        <begin position="1096"/>
        <end position="1105"/>
    </location>
</feature>
<reference evidence="9" key="1">
    <citation type="submission" date="2022-10" db="EMBL/GenBank/DDBJ databases">
        <title>Tapping the CABI collections for fungal endophytes: first genome assemblies for Collariella, Neodidymelliopsis, Ascochyta clinopodiicola, Didymella pomorum, Didymosphaeria variabile, Neocosmospora piperis and Neocucurbitaria cava.</title>
        <authorList>
            <person name="Hill R."/>
        </authorList>
    </citation>
    <scope>NUCLEOTIDE SEQUENCE</scope>
    <source>
        <strain evidence="9">IMI 355082</strain>
    </source>
</reference>
<dbReference type="PANTHER" id="PTHR11177:SF397">
    <property type="entry name" value="CHITINASE"/>
    <property type="match status" value="1"/>
</dbReference>
<dbReference type="EMBL" id="JAPEVB010000006">
    <property type="protein sequence ID" value="KAJ4386833.1"/>
    <property type="molecule type" value="Genomic_DNA"/>
</dbReference>
<dbReference type="Pfam" id="PF00704">
    <property type="entry name" value="Glyco_hydro_18"/>
    <property type="match status" value="1"/>
</dbReference>
<proteinExistence type="inferred from homology"/>
<dbReference type="PROSITE" id="PS00026">
    <property type="entry name" value="CHIT_BIND_I_1"/>
    <property type="match status" value="1"/>
</dbReference>
<feature type="domain" description="Chitin-binding type-1" evidence="7">
    <location>
        <begin position="120"/>
        <end position="163"/>
    </location>
</feature>
<sequence length="1600" mass="172595">MMSHQTRSLLTPSKSLITNTLLRFLSFLSLPLVSSSIVGDVDSRLDARQQESRLEALDINSLFTPLLTRQTASTNSSGQDGYTCGPDSPCSNGACCGESGWCGYGPTYCGDGCQSNCDATASCGEYAADVGQLCPLNVCCSQYGFCGTTADFCDTGCQSNCDQPEPSAATSNVQSRIVGYWEAWNSEHACGTMNPSQIPVNLLTHLNVAFGYISPSTFEVINMDGVSPDIYQTVGNVKSINPSLKIIIAIGGWSFNDPGTYQEVFPTMVSTEANRALFITNLLGFLSQYGYDGVAEGMFSIADILPDWEYPGADDRGGSDVDGINYTALLKELRAAIDASGNDYIITFTAPTSYWYLQHFDIENMYPYADWINLMSYDLHGVWDSSDPIGNQVLAHTNLTEIDLALDLFWRAGVDPSAIVLGLGFYGRSFTLEDSSCWKPGCAFSGAGAAGSCTGTAGILSYREIMQILSDTGATSYLDTTDAVRYLVYDDNSWISYDDATTFQMKIDFANSKGLSGLMVWAVDLDDASSTALHAISNSSALGAVANPFTLVDLAYLFPTEYLPDNDTTPYYGLVNIGSSADAGSIDPTQGGFGFFLVAGESFAVSKLRRRDGEPEPFTFLDCPEDPVAQNPEKLQTARVVCLSEDVEGCFRVMEKGVEGTIIEMPDNCAKDTFARAVSLNMSDNQQIPAEIRGKRTPTSVVFDFSFDYNMDLLRRDSTQVSVRMDYSNVEGYWKSIVDSPGVQSRDLKNRYFGPVPDWEALLDQVGSVDGAISTNNSAKINEDVSAPLFWEAATEECVIDGDSYGEGFGAYVSGTIDATFYYGFSTVAIVVGGNFVPFEASGMLSARGSTDLTYTIGGVGAVNIAKYNGDNPVFAVNKVEDIGGESVDAGVSGSYVNFTPYYGFAYQMATTNGTDGEQFSSDPGADFDGILSTRIITDLGSFIAAFPITDTGTEFSQNGAHTANKIEIGADNVLYDTKGTGGQIAVGTYLFLGLAVDFSYPNYLAKSYWTKALANMTLTTNTMTAFSFYPASEDNDQASCAGYDVITVISQSVDNPESVGWSDDVTNYDLVYDRQSPSSGPTCYTNAHASKKSRRSGDPTHMEQESYANDTLASTSLSLRDPGTVLDPRQVNSGGELAGWGLLAGAAFTYKLLGSGAVPIFDSQKPKFNCRGTCLTCDFDDDTTDDVCLCGCKSMDFVFGYTDIPNCDACDCVNDPADPSGSNCDDGTWPSVAVGLSKKKSSDLEAALDSNTINPETLLEDDETYHTLDERVYGVATISTKKVTVCGSKVYGAGDYRYPAFPAPVGNPWDGIEGGKWDGVSRYWGNSSASCINWGVAQSNAADTVFIAPGQSVRAKYQTEHVFEGQLIGDFFSQWLATGKVNNQNPDPGTTATIIPCTWVSQYILSVPAGSTFTLDGTVRPFIQLLLAELGSIAHLDRLTIFMARPNRKKGSMFTGNQPTSPTTFATMTSDEQLTSAKEMGMIFNYLNTQAVWDSFCGSYEAIYDLMGDFDTWYAANGAFIQSHGVIGVPSLQSEWKTYIRTSLDSMVRRSRSTYDTMAVTGILTINPWAITQWGVNTLLNRGSIQLSLTCNNMDASTA</sequence>
<dbReference type="PROSITE" id="PS51910">
    <property type="entry name" value="GH18_2"/>
    <property type="match status" value="1"/>
</dbReference>
<accession>A0A9W9CTY4</accession>
<feature type="disulfide bond" evidence="4">
    <location>
        <begin position="90"/>
        <end position="102"/>
    </location>
</feature>
<feature type="disulfide bond" evidence="4">
    <location>
        <begin position="139"/>
        <end position="153"/>
    </location>
</feature>
<dbReference type="Proteomes" id="UP001140453">
    <property type="component" value="Unassembled WGS sequence"/>
</dbReference>
<gene>
    <name evidence="9" type="ORF">N0V93_009731</name>
</gene>
<dbReference type="SMART" id="SM00636">
    <property type="entry name" value="Glyco_18"/>
    <property type="match status" value="1"/>
</dbReference>
<dbReference type="InterPro" id="IPR036861">
    <property type="entry name" value="Endochitinase-like_sf"/>
</dbReference>
<name>A0A9W9CTY4_9PEZI</name>
<evidence type="ECO:0000256" key="1">
    <source>
        <dbReference type="ARBA" id="ARBA00008682"/>
    </source>
</evidence>
<dbReference type="SUPFAM" id="SSF51445">
    <property type="entry name" value="(Trans)glycosidases"/>
    <property type="match status" value="1"/>
</dbReference>
<evidence type="ECO:0000256" key="5">
    <source>
        <dbReference type="SAM" id="MobiDB-lite"/>
    </source>
</evidence>
<feature type="signal peptide" evidence="6">
    <location>
        <begin position="1"/>
        <end position="35"/>
    </location>
</feature>
<dbReference type="GO" id="GO:0008843">
    <property type="term" value="F:endochitinase activity"/>
    <property type="evidence" value="ECO:0007669"/>
    <property type="project" value="UniProtKB-EC"/>
</dbReference>